<feature type="transmembrane region" description="Helical" evidence="1">
    <location>
        <begin position="6"/>
        <end position="26"/>
    </location>
</feature>
<protein>
    <submittedName>
        <fullName evidence="2">Uncharacterized protein</fullName>
    </submittedName>
</protein>
<keyword evidence="3" id="KW-1185">Reference proteome</keyword>
<proteinExistence type="predicted"/>
<gene>
    <name evidence="2" type="ORF">BN1356_00476</name>
</gene>
<dbReference type="Proteomes" id="UP000198604">
    <property type="component" value="Unassembled WGS sequence"/>
</dbReference>
<dbReference type="EMBL" id="CTEN01000001">
    <property type="protein sequence ID" value="CQR24113.1"/>
    <property type="molecule type" value="Genomic_DNA"/>
</dbReference>
<dbReference type="AlphaFoldDB" id="A0A0E4H490"/>
<dbReference type="RefSeq" id="WP_093649817.1">
    <property type="nucleotide sequence ID" value="NZ_CTEN01000001.1"/>
</dbReference>
<reference evidence="3" key="1">
    <citation type="submission" date="2015-03" db="EMBL/GenBank/DDBJ databases">
        <authorList>
            <person name="Urmite Genomes"/>
        </authorList>
    </citation>
    <scope>NUCLEOTIDE SEQUENCE [LARGE SCALE GENOMIC DNA]</scope>
    <source>
        <strain evidence="3">FF10</strain>
    </source>
</reference>
<sequence length="60" mass="7211">MFDFKGLFLFLIQQQLLFYVIIWILFKDVKYKKIAMILGLIAYETIRYLLMSGVVIPYID</sequence>
<keyword evidence="1" id="KW-0472">Membrane</keyword>
<keyword evidence="1" id="KW-0812">Transmembrane</keyword>
<evidence type="ECO:0000313" key="3">
    <source>
        <dbReference type="Proteomes" id="UP000198604"/>
    </source>
</evidence>
<dbReference type="STRING" id="1608583.BN1356_00476"/>
<name>A0A0E4H490_9STRE</name>
<accession>A0A0E4H490</accession>
<organism evidence="2 3">
    <name type="scientific">Streptococcus varani</name>
    <dbReference type="NCBI Taxonomy" id="1608583"/>
    <lineage>
        <taxon>Bacteria</taxon>
        <taxon>Bacillati</taxon>
        <taxon>Bacillota</taxon>
        <taxon>Bacilli</taxon>
        <taxon>Lactobacillales</taxon>
        <taxon>Streptococcaceae</taxon>
        <taxon>Streptococcus</taxon>
    </lineage>
</organism>
<feature type="transmembrane region" description="Helical" evidence="1">
    <location>
        <begin position="38"/>
        <end position="59"/>
    </location>
</feature>
<evidence type="ECO:0000313" key="2">
    <source>
        <dbReference type="EMBL" id="CQR24113.1"/>
    </source>
</evidence>
<evidence type="ECO:0000256" key="1">
    <source>
        <dbReference type="SAM" id="Phobius"/>
    </source>
</evidence>
<keyword evidence="1" id="KW-1133">Transmembrane helix</keyword>